<evidence type="ECO:0000256" key="1">
    <source>
        <dbReference type="SAM" id="MobiDB-lite"/>
    </source>
</evidence>
<organism evidence="2 3">
    <name type="scientific">Methanoculleus bourgensis</name>
    <dbReference type="NCBI Taxonomy" id="83986"/>
    <lineage>
        <taxon>Archaea</taxon>
        <taxon>Methanobacteriati</taxon>
        <taxon>Methanobacteriota</taxon>
        <taxon>Stenosarchaea group</taxon>
        <taxon>Methanomicrobia</taxon>
        <taxon>Methanomicrobiales</taxon>
        <taxon>Methanomicrobiaceae</taxon>
        <taxon>Methanoculleus</taxon>
    </lineage>
</organism>
<gene>
    <name evidence="2" type="ORF">MMAB1_0147</name>
</gene>
<evidence type="ECO:0000313" key="3">
    <source>
        <dbReference type="Proteomes" id="UP000069850"/>
    </source>
</evidence>
<dbReference type="KEGG" id="mema:MMAB1_0147"/>
<sequence>MGERCDGHPELKNQKARETPLARTYPMVQCIDEVDVGSGLFLASPGQWTVVEIAIRGGADGEGESIPPPLSRTHNETHISTPPHPPAPQGR</sequence>
<evidence type="ECO:0000313" key="2">
    <source>
        <dbReference type="EMBL" id="CVK31364.1"/>
    </source>
</evidence>
<accession>A0A0X3BIE3</accession>
<feature type="compositionally biased region" description="Pro residues" evidence="1">
    <location>
        <begin position="82"/>
        <end position="91"/>
    </location>
</feature>
<dbReference type="Proteomes" id="UP000069850">
    <property type="component" value="Chromosome 1"/>
</dbReference>
<feature type="region of interest" description="Disordered" evidence="1">
    <location>
        <begin position="59"/>
        <end position="91"/>
    </location>
</feature>
<dbReference type="AlphaFoldDB" id="A0A0X3BIE3"/>
<protein>
    <submittedName>
        <fullName evidence="2">Uncharacterized protein</fullName>
    </submittedName>
</protein>
<reference evidence="2 3" key="1">
    <citation type="submission" date="2016-01" db="EMBL/GenBank/DDBJ databases">
        <authorList>
            <person name="Manzoor S."/>
        </authorList>
    </citation>
    <scope>NUCLEOTIDE SEQUENCE [LARGE SCALE GENOMIC DNA]</scope>
    <source>
        <strain evidence="2">Methanoculleus sp MAB1</strain>
    </source>
</reference>
<name>A0A0X3BIE3_9EURY</name>
<proteinExistence type="predicted"/>
<dbReference type="EMBL" id="LT158599">
    <property type="protein sequence ID" value="CVK31364.1"/>
    <property type="molecule type" value="Genomic_DNA"/>
</dbReference>